<reference evidence="2" key="1">
    <citation type="journal article" date="2019" name="Int. J. Syst. Evol. Microbiol.">
        <title>The Global Catalogue of Microorganisms (GCM) 10K type strain sequencing project: providing services to taxonomists for standard genome sequencing and annotation.</title>
        <authorList>
            <consortium name="The Broad Institute Genomics Platform"/>
            <consortium name="The Broad Institute Genome Sequencing Center for Infectious Disease"/>
            <person name="Wu L."/>
            <person name="Ma J."/>
        </authorList>
    </citation>
    <scope>NUCLEOTIDE SEQUENCE [LARGE SCALE GENOMIC DNA]</scope>
    <source>
        <strain evidence="2">KCTC 52366</strain>
    </source>
</reference>
<dbReference type="RefSeq" id="WP_275632224.1">
    <property type="nucleotide sequence ID" value="NZ_JARGYD010000002.1"/>
</dbReference>
<keyword evidence="2" id="KW-1185">Reference proteome</keyword>
<name>A0ABV7GNE7_9RHOB</name>
<accession>A0ABV7GNE7</accession>
<organism evidence="1 2">
    <name type="scientific">Psychromarinibacter halotolerans</name>
    <dbReference type="NCBI Taxonomy" id="1775175"/>
    <lineage>
        <taxon>Bacteria</taxon>
        <taxon>Pseudomonadati</taxon>
        <taxon>Pseudomonadota</taxon>
        <taxon>Alphaproteobacteria</taxon>
        <taxon>Rhodobacterales</taxon>
        <taxon>Paracoccaceae</taxon>
        <taxon>Psychromarinibacter</taxon>
    </lineage>
</organism>
<evidence type="ECO:0000313" key="1">
    <source>
        <dbReference type="EMBL" id="MFC3141515.1"/>
    </source>
</evidence>
<comment type="caution">
    <text evidence="1">The sequence shown here is derived from an EMBL/GenBank/DDBJ whole genome shotgun (WGS) entry which is preliminary data.</text>
</comment>
<protein>
    <submittedName>
        <fullName evidence="1">Uncharacterized protein</fullName>
    </submittedName>
</protein>
<evidence type="ECO:0000313" key="2">
    <source>
        <dbReference type="Proteomes" id="UP001595632"/>
    </source>
</evidence>
<sequence length="126" mass="13576">MTELSLIKTRIQAGIWEGILTGAAPDGGVPDLRVTHLGKLLNTVAVSPDPGTQGQWAVKIAIPPELLSDGVQTFLIQDGATGETLNSFNVVTGEPLGDDIRGELDLLRAELDMLKRAFRRHCNETM</sequence>
<gene>
    <name evidence="1" type="ORF">ACFOGP_02285</name>
</gene>
<dbReference type="EMBL" id="JBHRTB010000010">
    <property type="protein sequence ID" value="MFC3141515.1"/>
    <property type="molecule type" value="Genomic_DNA"/>
</dbReference>
<proteinExistence type="predicted"/>
<dbReference type="Proteomes" id="UP001595632">
    <property type="component" value="Unassembled WGS sequence"/>
</dbReference>